<organism evidence="1 2">
    <name type="scientific">Sorghum bicolor</name>
    <name type="common">Sorghum</name>
    <name type="synonym">Sorghum vulgare</name>
    <dbReference type="NCBI Taxonomy" id="4558"/>
    <lineage>
        <taxon>Eukaryota</taxon>
        <taxon>Viridiplantae</taxon>
        <taxon>Streptophyta</taxon>
        <taxon>Embryophyta</taxon>
        <taxon>Tracheophyta</taxon>
        <taxon>Spermatophyta</taxon>
        <taxon>Magnoliopsida</taxon>
        <taxon>Liliopsida</taxon>
        <taxon>Poales</taxon>
        <taxon>Poaceae</taxon>
        <taxon>PACMAD clade</taxon>
        <taxon>Panicoideae</taxon>
        <taxon>Andropogonodae</taxon>
        <taxon>Andropogoneae</taxon>
        <taxon>Sorghinae</taxon>
        <taxon>Sorghum</taxon>
    </lineage>
</organism>
<accession>A0A921S5A8</accession>
<protein>
    <submittedName>
        <fullName evidence="1">Uncharacterized protein</fullName>
    </submittedName>
</protein>
<reference evidence="1" key="2">
    <citation type="submission" date="2020-10" db="EMBL/GenBank/DDBJ databases">
        <authorList>
            <person name="Cooper E.A."/>
            <person name="Brenton Z.W."/>
            <person name="Flinn B.S."/>
            <person name="Jenkins J."/>
            <person name="Shu S."/>
            <person name="Flowers D."/>
            <person name="Luo F."/>
            <person name="Wang Y."/>
            <person name="Xia P."/>
            <person name="Barry K."/>
            <person name="Daum C."/>
            <person name="Lipzen A."/>
            <person name="Yoshinaga Y."/>
            <person name="Schmutz J."/>
            <person name="Saski C."/>
            <person name="Vermerris W."/>
            <person name="Kresovich S."/>
        </authorList>
    </citation>
    <scope>NUCLEOTIDE SEQUENCE</scope>
</reference>
<name>A0A921S5A8_SORBI</name>
<proteinExistence type="predicted"/>
<sequence>MAVMRLVLSVPDRPCDRRTKCFLHCTKRSMSTRMPPRSVGSMVSMLNMAWGCGVATTQATVALFSKELMLVADDTLCSNITTLGPLMPPISKQVQFLAATLLRRVARGAMKVKPFVSNFKLMLEHFYIHACGRDVLDELERSLDLNA</sequence>
<dbReference type="PANTHER" id="PTHR31561">
    <property type="entry name" value="3-KETOACYL-COA SYNTHASE"/>
    <property type="match status" value="1"/>
</dbReference>
<dbReference type="EMBL" id="CM027680">
    <property type="protein sequence ID" value="KAG0551719.1"/>
    <property type="molecule type" value="Genomic_DNA"/>
</dbReference>
<comment type="caution">
    <text evidence="1">The sequence shown here is derived from an EMBL/GenBank/DDBJ whole genome shotgun (WGS) entry which is preliminary data.</text>
</comment>
<dbReference type="AlphaFoldDB" id="A0A921S5A8"/>
<dbReference type="GO" id="GO:0006633">
    <property type="term" value="P:fatty acid biosynthetic process"/>
    <property type="evidence" value="ECO:0007669"/>
    <property type="project" value="InterPro"/>
</dbReference>
<dbReference type="GO" id="GO:0016020">
    <property type="term" value="C:membrane"/>
    <property type="evidence" value="ECO:0007669"/>
    <property type="project" value="InterPro"/>
</dbReference>
<gene>
    <name evidence="1" type="ORF">BDA96_01G447200</name>
</gene>
<reference evidence="1" key="1">
    <citation type="journal article" date="2019" name="BMC Genomics">
        <title>A new reference genome for Sorghum bicolor reveals high levels of sequence similarity between sweet and grain genotypes: implications for the genetics of sugar metabolism.</title>
        <authorList>
            <person name="Cooper E.A."/>
            <person name="Brenton Z.W."/>
            <person name="Flinn B.S."/>
            <person name="Jenkins J."/>
            <person name="Shu S."/>
            <person name="Flowers D."/>
            <person name="Luo F."/>
            <person name="Wang Y."/>
            <person name="Xia P."/>
            <person name="Barry K."/>
            <person name="Daum C."/>
            <person name="Lipzen A."/>
            <person name="Yoshinaga Y."/>
            <person name="Schmutz J."/>
            <person name="Saski C."/>
            <person name="Vermerris W."/>
            <person name="Kresovich S."/>
        </authorList>
    </citation>
    <scope>NUCLEOTIDE SEQUENCE</scope>
</reference>
<dbReference type="Proteomes" id="UP000807115">
    <property type="component" value="Chromosome 1"/>
</dbReference>
<evidence type="ECO:0000313" key="1">
    <source>
        <dbReference type="EMBL" id="KAG0551719.1"/>
    </source>
</evidence>
<dbReference type="InterPro" id="IPR012392">
    <property type="entry name" value="3-ktacl-CoA_syn"/>
</dbReference>
<dbReference type="GO" id="GO:0016747">
    <property type="term" value="F:acyltransferase activity, transferring groups other than amino-acyl groups"/>
    <property type="evidence" value="ECO:0007669"/>
    <property type="project" value="InterPro"/>
</dbReference>
<evidence type="ECO:0000313" key="2">
    <source>
        <dbReference type="Proteomes" id="UP000807115"/>
    </source>
</evidence>